<dbReference type="Pfam" id="PF26079">
    <property type="entry name" value="Baseplate_J_C"/>
    <property type="match status" value="1"/>
</dbReference>
<dbReference type="InterPro" id="IPR058530">
    <property type="entry name" value="Baseplate_J-like_C"/>
</dbReference>
<accession>A0A8S5LA63</accession>
<dbReference type="InterPro" id="IPR052399">
    <property type="entry name" value="Phage_Baseplate_Assmbl_Protein"/>
</dbReference>
<evidence type="ECO:0000259" key="3">
    <source>
        <dbReference type="Pfam" id="PF26079"/>
    </source>
</evidence>
<name>A0A8S5LA63_9CAUD</name>
<feature type="domain" description="Baseplate J-like central" evidence="2">
    <location>
        <begin position="180"/>
        <end position="256"/>
    </location>
</feature>
<protein>
    <submittedName>
        <fullName evidence="4">Baseplate J like protein</fullName>
    </submittedName>
</protein>
<evidence type="ECO:0000259" key="2">
    <source>
        <dbReference type="Pfam" id="PF26078"/>
    </source>
</evidence>
<dbReference type="InterPro" id="IPR058531">
    <property type="entry name" value="Baseplate_J_M"/>
</dbReference>
<sequence length="350" mass="39175">MIQVKTYNEILEDMLSRFDDKYDKREGSMLYNLVAPAAREVAIQYTVLKSYEDINFLDTSTGVFLTRLCRQFGVERLPATASVRLVKFKQEIPLGTRFSVVNSEFNFRVLERKNGFDYAVIAEQVGNAPNYVTGQLINIDVMSEFKGAEIGQIIVLGEDEESDKALRKRTIDYLKTPTLNGNVAQYKKWASEFVGVGSALVEPLWKGANTVRVSITDADGNEATPELVSKFKNFLDPEPSGHGLGVAPIGAYVTVQSVSGFDIRIVATIKVDEDVDIETIRKEARIQLIKYLRDEAFEEKEVRNYKVATIIDRINGVKDVDRVLINGRENSVELSTNMIPKLAEVTINAG</sequence>
<organism evidence="4">
    <name type="scientific">Siphoviridae sp. ctFNZ2</name>
    <dbReference type="NCBI Taxonomy" id="2823572"/>
    <lineage>
        <taxon>Viruses</taxon>
        <taxon>Duplodnaviria</taxon>
        <taxon>Heunggongvirae</taxon>
        <taxon>Uroviricota</taxon>
        <taxon>Caudoviricetes</taxon>
    </lineage>
</organism>
<proteinExistence type="inferred from homology"/>
<reference evidence="4" key="1">
    <citation type="journal article" date="2021" name="Proc. Natl. Acad. Sci. U.S.A.">
        <title>A Catalog of Tens of Thousands of Viruses from Human Metagenomes Reveals Hidden Associations with Chronic Diseases.</title>
        <authorList>
            <person name="Tisza M.J."/>
            <person name="Buck C.B."/>
        </authorList>
    </citation>
    <scope>NUCLEOTIDE SEQUENCE</scope>
    <source>
        <strain evidence="4">CtFNZ2</strain>
    </source>
</reference>
<dbReference type="Pfam" id="PF26078">
    <property type="entry name" value="Baseplate_J_M"/>
    <property type="match status" value="1"/>
</dbReference>
<feature type="domain" description="Baseplate J-like C-terminal" evidence="3">
    <location>
        <begin position="264"/>
        <end position="348"/>
    </location>
</feature>
<evidence type="ECO:0000313" key="4">
    <source>
        <dbReference type="EMBL" id="DAD66836.1"/>
    </source>
</evidence>
<dbReference type="EMBL" id="BK014663">
    <property type="protein sequence ID" value="DAD66836.1"/>
    <property type="molecule type" value="Genomic_DNA"/>
</dbReference>
<dbReference type="PANTHER" id="PTHR37829">
    <property type="entry name" value="PHAGE-LIKE ELEMENT PBSX PROTEIN XKDT"/>
    <property type="match status" value="1"/>
</dbReference>
<dbReference type="PANTHER" id="PTHR37829:SF3">
    <property type="entry name" value="PROTEIN JAYE-RELATED"/>
    <property type="match status" value="1"/>
</dbReference>
<comment type="similarity">
    <text evidence="1">Belongs to the Mu gp47/PBSX XkdT family.</text>
</comment>
<evidence type="ECO:0000256" key="1">
    <source>
        <dbReference type="ARBA" id="ARBA00038087"/>
    </source>
</evidence>